<protein>
    <submittedName>
        <fullName evidence="1">Uncharacterized protein</fullName>
    </submittedName>
</protein>
<reference evidence="1 2" key="1">
    <citation type="submission" date="2013-01" db="EMBL/GenBank/DDBJ databases">
        <authorList>
            <person name="Harkins D.M."/>
            <person name="Durkin A.S."/>
            <person name="Brinkac L.M."/>
            <person name="Haft D.H."/>
            <person name="Selengut J.D."/>
            <person name="Sanka R."/>
            <person name="DePew J."/>
            <person name="Purushe J."/>
            <person name="Galloway R.L."/>
            <person name="Vinetz J.M."/>
            <person name="Sutton G.G."/>
            <person name="Nierman W.C."/>
            <person name="Fouts D.E."/>
        </authorList>
    </citation>
    <scope>NUCLEOTIDE SEQUENCE [LARGE SCALE GENOMIC DNA]</scope>
    <source>
        <strain evidence="1 2">Nikolaevo</strain>
    </source>
</reference>
<comment type="caution">
    <text evidence="1">The sequence shown here is derived from an EMBL/GenBank/DDBJ whole genome shotgun (WGS) entry which is preliminary data.</text>
</comment>
<dbReference type="EMBL" id="ANCE01000190">
    <property type="protein sequence ID" value="EMK21547.1"/>
    <property type="molecule type" value="Genomic_DNA"/>
</dbReference>
<proteinExistence type="predicted"/>
<evidence type="ECO:0000313" key="1">
    <source>
        <dbReference type="EMBL" id="EMK21547.1"/>
    </source>
</evidence>
<dbReference type="PATRIC" id="fig|1240687.3.peg.3932"/>
<name>M6F393_9LEPT</name>
<accession>M6F393</accession>
<dbReference type="AlphaFoldDB" id="M6F393"/>
<dbReference type="Proteomes" id="UP000011980">
    <property type="component" value="Unassembled WGS sequence"/>
</dbReference>
<gene>
    <name evidence="1" type="ORF">LEP1GSC008_4335</name>
</gene>
<evidence type="ECO:0000313" key="2">
    <source>
        <dbReference type="Proteomes" id="UP000011980"/>
    </source>
</evidence>
<organism evidence="1 2">
    <name type="scientific">Leptospira kirschneri serovar Bulgarica str. Nikolaevo</name>
    <dbReference type="NCBI Taxonomy" id="1240687"/>
    <lineage>
        <taxon>Bacteria</taxon>
        <taxon>Pseudomonadati</taxon>
        <taxon>Spirochaetota</taxon>
        <taxon>Spirochaetia</taxon>
        <taxon>Leptospirales</taxon>
        <taxon>Leptospiraceae</taxon>
        <taxon>Leptospira</taxon>
    </lineage>
</organism>
<sequence length="55" mass="6327">MEDRAEIGVINAICKSDSFVAAKVNQTISEMNRFWPFEGADDTEWKRRISQMSCN</sequence>